<dbReference type="Proteomes" id="UP000886674">
    <property type="component" value="Unassembled WGS sequence"/>
</dbReference>
<accession>A0A9E4NKP3</accession>
<sequence length="241" mass="28299">MAKLRVPSIQHLARNWYDSPKKIEDEFVKLVMNPPSFNYNALNDVARDSLLFKVPEEQIAKGIREKEKRKRVQKILLEVVPLLHGYFSNIQYDFVNDVTPSFYPIGRDLRIPFRSVFIYGIGGQIYLPWFMFWKQNPLDEKQLSLFVTLVREMLRQDPELDTAKFEILDFSVNNSNGCRQLKVIDTADIQTFNSNETNEMLAIFAEGFERAEDRLKEVDIPSKRKGDEIIVDIGQYRLWDK</sequence>
<organism evidence="1 2">
    <name type="scientific">Candidatus Thiodiazotropha taylori</name>
    <dbReference type="NCBI Taxonomy" id="2792791"/>
    <lineage>
        <taxon>Bacteria</taxon>
        <taxon>Pseudomonadati</taxon>
        <taxon>Pseudomonadota</taxon>
        <taxon>Gammaproteobacteria</taxon>
        <taxon>Chromatiales</taxon>
        <taxon>Sedimenticolaceae</taxon>
        <taxon>Candidatus Thiodiazotropha</taxon>
    </lineage>
</organism>
<reference evidence="1" key="1">
    <citation type="journal article" date="2021" name="Proc. Natl. Acad. Sci. U.S.A.">
        <title>Global biogeography of chemosynthetic symbionts reveals both localized and globally distributed symbiont groups. .</title>
        <authorList>
            <person name="Osvatic J.T."/>
            <person name="Wilkins L.G.E."/>
            <person name="Leibrecht L."/>
            <person name="Leray M."/>
            <person name="Zauner S."/>
            <person name="Polzin J."/>
            <person name="Camacho Y."/>
            <person name="Gros O."/>
            <person name="van Gils J.A."/>
            <person name="Eisen J.A."/>
            <person name="Petersen J.M."/>
            <person name="Yuen B."/>
        </authorList>
    </citation>
    <scope>NUCLEOTIDE SEQUENCE</scope>
    <source>
        <strain evidence="1">MAGclacostrist055</strain>
    </source>
</reference>
<comment type="caution">
    <text evidence="1">The sequence shown here is derived from an EMBL/GenBank/DDBJ whole genome shotgun (WGS) entry which is preliminary data.</text>
</comment>
<protein>
    <submittedName>
        <fullName evidence="1">Uncharacterized protein</fullName>
    </submittedName>
</protein>
<proteinExistence type="predicted"/>
<evidence type="ECO:0000313" key="2">
    <source>
        <dbReference type="Proteomes" id="UP000886674"/>
    </source>
</evidence>
<gene>
    <name evidence="1" type="ORF">JAY77_13960</name>
</gene>
<evidence type="ECO:0000313" key="1">
    <source>
        <dbReference type="EMBL" id="MCG7979234.1"/>
    </source>
</evidence>
<name>A0A9E4NKP3_9GAMM</name>
<dbReference type="EMBL" id="JAEPCR010000058">
    <property type="protein sequence ID" value="MCG7979234.1"/>
    <property type="molecule type" value="Genomic_DNA"/>
</dbReference>
<dbReference type="AlphaFoldDB" id="A0A9E4NKP3"/>